<name>D7G9H7_ECTSI</name>
<dbReference type="Gene3D" id="3.30.40.10">
    <property type="entry name" value="Zinc/RING finger domain, C3HC4 (zinc finger)"/>
    <property type="match status" value="1"/>
</dbReference>
<feature type="compositionally biased region" description="Polar residues" evidence="5">
    <location>
        <begin position="48"/>
        <end position="60"/>
    </location>
</feature>
<feature type="region of interest" description="Disordered" evidence="5">
    <location>
        <begin position="518"/>
        <end position="569"/>
    </location>
</feature>
<feature type="region of interest" description="Disordered" evidence="5">
    <location>
        <begin position="29"/>
        <end position="60"/>
    </location>
</feature>
<dbReference type="InParanoid" id="D7G9H7"/>
<dbReference type="CDD" id="cd14279">
    <property type="entry name" value="CUE"/>
    <property type="match status" value="1"/>
</dbReference>
<dbReference type="eggNOG" id="KOG0800">
    <property type="taxonomic scope" value="Eukaryota"/>
</dbReference>
<keyword evidence="3" id="KW-0862">Zinc</keyword>
<dbReference type="SUPFAM" id="SSF57850">
    <property type="entry name" value="RING/U-box"/>
    <property type="match status" value="1"/>
</dbReference>
<feature type="domain" description="RING-type" evidence="6">
    <location>
        <begin position="193"/>
        <end position="234"/>
    </location>
</feature>
<feature type="compositionally biased region" description="Basic and acidic residues" evidence="5">
    <location>
        <begin position="293"/>
        <end position="302"/>
    </location>
</feature>
<keyword evidence="8" id="KW-1185">Reference proteome</keyword>
<feature type="region of interest" description="Disordered" evidence="5">
    <location>
        <begin position="278"/>
        <end position="351"/>
    </location>
</feature>
<proteinExistence type="predicted"/>
<reference evidence="7 8" key="1">
    <citation type="journal article" date="2010" name="Nature">
        <title>The Ectocarpus genome and the independent evolution of multicellularity in brown algae.</title>
        <authorList>
            <person name="Cock J.M."/>
            <person name="Sterck L."/>
            <person name="Rouze P."/>
            <person name="Scornet D."/>
            <person name="Allen A.E."/>
            <person name="Amoutzias G."/>
            <person name="Anthouard V."/>
            <person name="Artiguenave F."/>
            <person name="Aury J.M."/>
            <person name="Badger J.H."/>
            <person name="Beszteri B."/>
            <person name="Billiau K."/>
            <person name="Bonnet E."/>
            <person name="Bothwell J.H."/>
            <person name="Bowler C."/>
            <person name="Boyen C."/>
            <person name="Brownlee C."/>
            <person name="Carrano C.J."/>
            <person name="Charrier B."/>
            <person name="Cho G.Y."/>
            <person name="Coelho S.M."/>
            <person name="Collen J."/>
            <person name="Corre E."/>
            <person name="Da Silva C."/>
            <person name="Delage L."/>
            <person name="Delaroque N."/>
            <person name="Dittami S.M."/>
            <person name="Doulbeau S."/>
            <person name="Elias M."/>
            <person name="Farnham G."/>
            <person name="Gachon C.M."/>
            <person name="Gschloessl B."/>
            <person name="Heesch S."/>
            <person name="Jabbari K."/>
            <person name="Jubin C."/>
            <person name="Kawai H."/>
            <person name="Kimura K."/>
            <person name="Kloareg B."/>
            <person name="Kupper F.C."/>
            <person name="Lang D."/>
            <person name="Le Bail A."/>
            <person name="Leblanc C."/>
            <person name="Lerouge P."/>
            <person name="Lohr M."/>
            <person name="Lopez P.J."/>
            <person name="Martens C."/>
            <person name="Maumus F."/>
            <person name="Michel G."/>
            <person name="Miranda-Saavedra D."/>
            <person name="Morales J."/>
            <person name="Moreau H."/>
            <person name="Motomura T."/>
            <person name="Nagasato C."/>
            <person name="Napoli C.A."/>
            <person name="Nelson D.R."/>
            <person name="Nyvall-Collen P."/>
            <person name="Peters A.F."/>
            <person name="Pommier C."/>
            <person name="Potin P."/>
            <person name="Poulain J."/>
            <person name="Quesneville H."/>
            <person name="Read B."/>
            <person name="Rensing S.A."/>
            <person name="Ritter A."/>
            <person name="Rousvoal S."/>
            <person name="Samanta M."/>
            <person name="Samson G."/>
            <person name="Schroeder D.C."/>
            <person name="Segurens B."/>
            <person name="Strittmatter M."/>
            <person name="Tonon T."/>
            <person name="Tregear J.W."/>
            <person name="Valentin K."/>
            <person name="von Dassow P."/>
            <person name="Yamagishi T."/>
            <person name="Van de Peer Y."/>
            <person name="Wincker P."/>
        </authorList>
    </citation>
    <scope>NUCLEOTIDE SEQUENCE [LARGE SCALE GENOMIC DNA]</scope>
    <source>
        <strain evidence="8">Ec32 / CCAP1310/4</strain>
    </source>
</reference>
<evidence type="ECO:0000313" key="8">
    <source>
        <dbReference type="Proteomes" id="UP000002630"/>
    </source>
</evidence>
<dbReference type="OMA" id="REDMFRI"/>
<protein>
    <recommendedName>
        <fullName evidence="6">RING-type domain-containing protein</fullName>
    </recommendedName>
</protein>
<dbReference type="PANTHER" id="PTHR45969:SF69">
    <property type="entry name" value="FINGER DOMAIN PROTEIN, PUTATIVE (AFU_ORTHOLOGUE AFUA_3G12190)-RELATED"/>
    <property type="match status" value="1"/>
</dbReference>
<feature type="region of interest" description="Disordered" evidence="5">
    <location>
        <begin position="386"/>
        <end position="413"/>
    </location>
</feature>
<dbReference type="AlphaFoldDB" id="D7G9H7"/>
<feature type="compositionally biased region" description="Low complexity" evidence="5">
    <location>
        <begin position="537"/>
        <end position="566"/>
    </location>
</feature>
<dbReference type="GO" id="GO:0016567">
    <property type="term" value="P:protein ubiquitination"/>
    <property type="evidence" value="ECO:0007669"/>
    <property type="project" value="TreeGrafter"/>
</dbReference>
<evidence type="ECO:0000256" key="4">
    <source>
        <dbReference type="PROSITE-ProRule" id="PRU00175"/>
    </source>
</evidence>
<dbReference type="GO" id="GO:0061630">
    <property type="term" value="F:ubiquitin protein ligase activity"/>
    <property type="evidence" value="ECO:0007669"/>
    <property type="project" value="TreeGrafter"/>
</dbReference>
<gene>
    <name evidence="7" type="ORF">Esi_0098_0071</name>
</gene>
<dbReference type="GO" id="GO:0008270">
    <property type="term" value="F:zinc ion binding"/>
    <property type="evidence" value="ECO:0007669"/>
    <property type="project" value="UniProtKB-KW"/>
</dbReference>
<accession>D7G9H7</accession>
<evidence type="ECO:0000313" key="7">
    <source>
        <dbReference type="EMBL" id="CBJ28317.1"/>
    </source>
</evidence>
<dbReference type="InterPro" id="IPR001841">
    <property type="entry name" value="Znf_RING"/>
</dbReference>
<dbReference type="EMBL" id="FN649747">
    <property type="protein sequence ID" value="CBJ28317.1"/>
    <property type="molecule type" value="Genomic_DNA"/>
</dbReference>
<dbReference type="PROSITE" id="PS50089">
    <property type="entry name" value="ZF_RING_2"/>
    <property type="match status" value="1"/>
</dbReference>
<dbReference type="PANTHER" id="PTHR45969">
    <property type="entry name" value="RING ZINC FINGER PROTEIN-RELATED"/>
    <property type="match status" value="1"/>
</dbReference>
<evidence type="ECO:0000256" key="1">
    <source>
        <dbReference type="ARBA" id="ARBA00022723"/>
    </source>
</evidence>
<sequence length="642" mass="63884">MERQQALAEAVVRQMDTHELVAIASGRFGSGGGLLSRGRGRASRRFQQAEQTAGVSQETRMSFVKLSAGKRGLAPAHDVTAPPPPSSAVARLAPSSSSPDDERKSQQAADCSGCAWAGGGSKSPTLYYERSNPLCRKPCVGVGSSSPSLSSARPRSSKRFFIDGGGGGGDGGAAAAVAAAAAATRGVYSDNSCSVCLDDYEEGDELLQVTCGHVFHRACIDHWLKAHRVCPCCRTDLDKLAQVVQLFPQISKRSLQNALTRAEGNIVLAVEFLLTRPGGDGSTPDAGSGGGDSRGDGGREAVEVSSSAATAAATEHDDDDGDGDGDDGACRGGGEEAGRGRTAARKPRWGGGYVVSPYSAMAARGGNPALLRSGGFLQGGGLGRGGGGGGGYGSQATTPRASIDPPLDAEEGGDDVTEEEAVASTQQQVLETGVARGGSAEGEPECAGGGIRAGEVGAAAGAAAAAVAAAVMAGAGAAGETAPRPPSAAAVRTMSARVPTGGMAGAFAWRRRSASLTAAADNEAPKAHGVDDDDACSPSSQGSGSGSVRQYSSLPSYGRSRSPRGSFLSFSTREGSSVVMEEGGGDGSGSCGSSGCGFGRLAAANASFPIARTPPTSGSGARGMAAAAAAAVVGDGQGDCMR</sequence>
<evidence type="ECO:0000256" key="5">
    <source>
        <dbReference type="SAM" id="MobiDB-lite"/>
    </source>
</evidence>
<dbReference type="CDD" id="cd16454">
    <property type="entry name" value="RING-H2_PA-TM-RING"/>
    <property type="match status" value="1"/>
</dbReference>
<dbReference type="OrthoDB" id="272091at2759"/>
<organism evidence="7 8">
    <name type="scientific">Ectocarpus siliculosus</name>
    <name type="common">Brown alga</name>
    <name type="synonym">Conferva siliculosa</name>
    <dbReference type="NCBI Taxonomy" id="2880"/>
    <lineage>
        <taxon>Eukaryota</taxon>
        <taxon>Sar</taxon>
        <taxon>Stramenopiles</taxon>
        <taxon>Ochrophyta</taxon>
        <taxon>PX clade</taxon>
        <taxon>Phaeophyceae</taxon>
        <taxon>Ectocarpales</taxon>
        <taxon>Ectocarpaceae</taxon>
        <taxon>Ectocarpus</taxon>
    </lineage>
</organism>
<dbReference type="STRING" id="2880.D7G9H7"/>
<feature type="compositionally biased region" description="Acidic residues" evidence="5">
    <location>
        <begin position="316"/>
        <end position="327"/>
    </location>
</feature>
<dbReference type="InterPro" id="IPR013083">
    <property type="entry name" value="Znf_RING/FYVE/PHD"/>
</dbReference>
<evidence type="ECO:0000256" key="3">
    <source>
        <dbReference type="ARBA" id="ARBA00022833"/>
    </source>
</evidence>
<dbReference type="EMBL" id="FN649222">
    <property type="protein sequence ID" value="CBJ28317.1"/>
    <property type="molecule type" value="Genomic_DNA"/>
</dbReference>
<keyword evidence="2 4" id="KW-0863">Zinc-finger</keyword>
<evidence type="ECO:0000256" key="2">
    <source>
        <dbReference type="ARBA" id="ARBA00022771"/>
    </source>
</evidence>
<evidence type="ECO:0000259" key="6">
    <source>
        <dbReference type="PROSITE" id="PS50089"/>
    </source>
</evidence>
<keyword evidence="1" id="KW-0479">Metal-binding</keyword>
<dbReference type="Pfam" id="PF13639">
    <property type="entry name" value="zf-RING_2"/>
    <property type="match status" value="1"/>
</dbReference>
<dbReference type="Proteomes" id="UP000002630">
    <property type="component" value="Linkage Group LG22"/>
</dbReference>
<dbReference type="SMART" id="SM00184">
    <property type="entry name" value="RING"/>
    <property type="match status" value="1"/>
</dbReference>
<feature type="region of interest" description="Disordered" evidence="5">
    <location>
        <begin position="74"/>
        <end position="106"/>
    </location>
</feature>
<feature type="compositionally biased region" description="Low complexity" evidence="5">
    <location>
        <begin position="87"/>
        <end position="98"/>
    </location>
</feature>